<keyword evidence="3" id="KW-1185">Reference proteome</keyword>
<protein>
    <submittedName>
        <fullName evidence="2">Uncharacterized protein</fullName>
    </submittedName>
</protein>
<name>A0A9D4KKN6_DREPO</name>
<dbReference type="AlphaFoldDB" id="A0A9D4KKN6"/>
<gene>
    <name evidence="2" type="ORF">DPMN_115145</name>
</gene>
<reference evidence="2" key="1">
    <citation type="journal article" date="2019" name="bioRxiv">
        <title>The Genome of the Zebra Mussel, Dreissena polymorpha: A Resource for Invasive Species Research.</title>
        <authorList>
            <person name="McCartney M.A."/>
            <person name="Auch B."/>
            <person name="Kono T."/>
            <person name="Mallez S."/>
            <person name="Zhang Y."/>
            <person name="Obille A."/>
            <person name="Becker A."/>
            <person name="Abrahante J.E."/>
            <person name="Garbe J."/>
            <person name="Badalamenti J.P."/>
            <person name="Herman A."/>
            <person name="Mangelson H."/>
            <person name="Liachko I."/>
            <person name="Sullivan S."/>
            <person name="Sone E.D."/>
            <person name="Koren S."/>
            <person name="Silverstein K.A.T."/>
            <person name="Beckman K.B."/>
            <person name="Gohl D.M."/>
        </authorList>
    </citation>
    <scope>NUCLEOTIDE SEQUENCE</scope>
    <source>
        <strain evidence="2">Duluth1</strain>
        <tissue evidence="2">Whole animal</tissue>
    </source>
</reference>
<comment type="caution">
    <text evidence="2">The sequence shown here is derived from an EMBL/GenBank/DDBJ whole genome shotgun (WGS) entry which is preliminary data.</text>
</comment>
<evidence type="ECO:0000256" key="1">
    <source>
        <dbReference type="SAM" id="MobiDB-lite"/>
    </source>
</evidence>
<evidence type="ECO:0000313" key="3">
    <source>
        <dbReference type="Proteomes" id="UP000828390"/>
    </source>
</evidence>
<proteinExistence type="predicted"/>
<feature type="region of interest" description="Disordered" evidence="1">
    <location>
        <begin position="62"/>
        <end position="104"/>
    </location>
</feature>
<dbReference type="Proteomes" id="UP000828390">
    <property type="component" value="Unassembled WGS sequence"/>
</dbReference>
<accession>A0A9D4KKN6</accession>
<reference evidence="2" key="2">
    <citation type="submission" date="2020-11" db="EMBL/GenBank/DDBJ databases">
        <authorList>
            <person name="McCartney M.A."/>
            <person name="Auch B."/>
            <person name="Kono T."/>
            <person name="Mallez S."/>
            <person name="Becker A."/>
            <person name="Gohl D.M."/>
            <person name="Silverstein K.A.T."/>
            <person name="Koren S."/>
            <person name="Bechman K.B."/>
            <person name="Herman A."/>
            <person name="Abrahante J.E."/>
            <person name="Garbe J."/>
        </authorList>
    </citation>
    <scope>NUCLEOTIDE SEQUENCE</scope>
    <source>
        <strain evidence="2">Duluth1</strain>
        <tissue evidence="2">Whole animal</tissue>
    </source>
</reference>
<sequence length="191" mass="21724">MHDSTTHPTRLNDPSCTILNHLTCTTQQPVLYDPSCTTLNDPSRTTQRPILYDSQRPVLHDSQRPVLHDSQRPVLHDSQRPVLHDSTTRPARLSTTRPARLNDPSCTTLNDPSCTTQLSAAYGVYRPPSFVCSPLNGSAKPRWAPNINGQYPAQNNPNIWFLEYLYEFHVTETYYKHGIIHYVNICKVTNI</sequence>
<feature type="compositionally biased region" description="Basic and acidic residues" evidence="1">
    <location>
        <begin position="62"/>
        <end position="87"/>
    </location>
</feature>
<evidence type="ECO:0000313" key="2">
    <source>
        <dbReference type="EMBL" id="KAH3841672.1"/>
    </source>
</evidence>
<organism evidence="2 3">
    <name type="scientific">Dreissena polymorpha</name>
    <name type="common">Zebra mussel</name>
    <name type="synonym">Mytilus polymorpha</name>
    <dbReference type="NCBI Taxonomy" id="45954"/>
    <lineage>
        <taxon>Eukaryota</taxon>
        <taxon>Metazoa</taxon>
        <taxon>Spiralia</taxon>
        <taxon>Lophotrochozoa</taxon>
        <taxon>Mollusca</taxon>
        <taxon>Bivalvia</taxon>
        <taxon>Autobranchia</taxon>
        <taxon>Heteroconchia</taxon>
        <taxon>Euheterodonta</taxon>
        <taxon>Imparidentia</taxon>
        <taxon>Neoheterodontei</taxon>
        <taxon>Myida</taxon>
        <taxon>Dreissenoidea</taxon>
        <taxon>Dreissenidae</taxon>
        <taxon>Dreissena</taxon>
    </lineage>
</organism>
<dbReference type="EMBL" id="JAIWYP010000004">
    <property type="protein sequence ID" value="KAH3841672.1"/>
    <property type="molecule type" value="Genomic_DNA"/>
</dbReference>